<dbReference type="InterPro" id="IPR006026">
    <property type="entry name" value="Peptidase_Metallo"/>
</dbReference>
<keyword evidence="5 7" id="KW-0862">Zinc</keyword>
<feature type="binding site" evidence="7">
    <location>
        <position position="180"/>
    </location>
    <ligand>
        <name>Zn(2+)</name>
        <dbReference type="ChEBI" id="CHEBI:29105"/>
        <label>2</label>
        <note>catalytic</note>
    </ligand>
</feature>
<dbReference type="OrthoDB" id="406838at2759"/>
<evidence type="ECO:0000256" key="2">
    <source>
        <dbReference type="ARBA" id="ARBA00022670"/>
    </source>
</evidence>
<evidence type="ECO:0000313" key="11">
    <source>
        <dbReference type="Proteomes" id="UP000242913"/>
    </source>
</evidence>
<feature type="binding site" evidence="7">
    <location>
        <position position="145"/>
    </location>
    <ligand>
        <name>Ca(2+)</name>
        <dbReference type="ChEBI" id="CHEBI:29108"/>
        <label>3</label>
    </ligand>
</feature>
<dbReference type="PRINTS" id="PR00138">
    <property type="entry name" value="MATRIXIN"/>
</dbReference>
<dbReference type="GO" id="GO:0005615">
    <property type="term" value="C:extracellular space"/>
    <property type="evidence" value="ECO:0007669"/>
    <property type="project" value="TreeGrafter"/>
</dbReference>
<dbReference type="InterPro" id="IPR033739">
    <property type="entry name" value="M10A_MMP"/>
</dbReference>
<evidence type="ECO:0000256" key="3">
    <source>
        <dbReference type="ARBA" id="ARBA00022723"/>
    </source>
</evidence>
<gene>
    <name evidence="10" type="ORF">X798_02073</name>
</gene>
<evidence type="ECO:0000256" key="8">
    <source>
        <dbReference type="SAM" id="SignalP"/>
    </source>
</evidence>
<evidence type="ECO:0000256" key="5">
    <source>
        <dbReference type="ARBA" id="ARBA00022833"/>
    </source>
</evidence>
<dbReference type="GO" id="GO:0004222">
    <property type="term" value="F:metalloendopeptidase activity"/>
    <property type="evidence" value="ECO:0007669"/>
    <property type="project" value="InterPro"/>
</dbReference>
<dbReference type="PANTHER" id="PTHR10201">
    <property type="entry name" value="MATRIX METALLOPROTEINASE"/>
    <property type="match status" value="1"/>
</dbReference>
<feature type="binding site" evidence="7">
    <location>
        <position position="116"/>
    </location>
    <ligand>
        <name>Zn(2+)</name>
        <dbReference type="ChEBI" id="CHEBI:29105"/>
        <label>1</label>
    </ligand>
</feature>
<dbReference type="AlphaFoldDB" id="A0A238C0D9"/>
<evidence type="ECO:0000256" key="4">
    <source>
        <dbReference type="ARBA" id="ARBA00022801"/>
    </source>
</evidence>
<keyword evidence="3 7" id="KW-0479">Metal-binding</keyword>
<feature type="signal peptide" evidence="8">
    <location>
        <begin position="1"/>
        <end position="19"/>
    </location>
</feature>
<dbReference type="SMART" id="SM00235">
    <property type="entry name" value="ZnMc"/>
    <property type="match status" value="1"/>
</dbReference>
<protein>
    <submittedName>
        <fullName evidence="10">Matrixin</fullName>
    </submittedName>
</protein>
<comment type="cofactor">
    <cofactor evidence="7">
        <name>Ca(2+)</name>
        <dbReference type="ChEBI" id="CHEBI:29108"/>
    </cofactor>
    <text evidence="7">Can bind about 5 Ca(2+) ions per subunit.</text>
</comment>
<feature type="binding site" evidence="7">
    <location>
        <position position="163"/>
    </location>
    <ligand>
        <name>Zn(2+)</name>
        <dbReference type="ChEBI" id="CHEBI:29105"/>
        <label>2</label>
        <note>catalytic</note>
    </ligand>
</feature>
<feature type="binding site" evidence="7">
    <location>
        <position position="148"/>
    </location>
    <ligand>
        <name>Ca(2+)</name>
        <dbReference type="ChEBI" id="CHEBI:29108"/>
        <label>1</label>
    </ligand>
</feature>
<organism evidence="10 11">
    <name type="scientific">Onchocerca flexuosa</name>
    <dbReference type="NCBI Taxonomy" id="387005"/>
    <lineage>
        <taxon>Eukaryota</taxon>
        <taxon>Metazoa</taxon>
        <taxon>Ecdysozoa</taxon>
        <taxon>Nematoda</taxon>
        <taxon>Chromadorea</taxon>
        <taxon>Rhabditida</taxon>
        <taxon>Spirurina</taxon>
        <taxon>Spiruromorpha</taxon>
        <taxon>Filarioidea</taxon>
        <taxon>Onchocercidae</taxon>
        <taxon>Onchocerca</taxon>
    </lineage>
</organism>
<keyword evidence="8" id="KW-0732">Signal</keyword>
<reference evidence="10 11" key="1">
    <citation type="submission" date="2015-12" db="EMBL/GenBank/DDBJ databases">
        <title>Draft genome of the nematode, Onchocerca flexuosa.</title>
        <authorList>
            <person name="Mitreva M."/>
        </authorList>
    </citation>
    <scope>NUCLEOTIDE SEQUENCE [LARGE SCALE GENOMIC DNA]</scope>
    <source>
        <strain evidence="10">Red Deer</strain>
    </source>
</reference>
<evidence type="ECO:0000256" key="7">
    <source>
        <dbReference type="PIRSR" id="PIRSR621190-2"/>
    </source>
</evidence>
<feature type="binding site" evidence="7">
    <location>
        <position position="148"/>
    </location>
    <ligand>
        <name>Ca(2+)</name>
        <dbReference type="ChEBI" id="CHEBI:29108"/>
        <label>3</label>
    </ligand>
</feature>
<feature type="binding site" evidence="7">
    <location>
        <position position="121"/>
    </location>
    <ligand>
        <name>Ca(2+)</name>
        <dbReference type="ChEBI" id="CHEBI:29108"/>
        <label>3</label>
    </ligand>
</feature>
<evidence type="ECO:0000313" key="10">
    <source>
        <dbReference type="EMBL" id="OZC10929.1"/>
    </source>
</evidence>
<proteinExistence type="inferred from homology"/>
<dbReference type="GO" id="GO:0030574">
    <property type="term" value="P:collagen catabolic process"/>
    <property type="evidence" value="ECO:0007669"/>
    <property type="project" value="TreeGrafter"/>
</dbReference>
<dbReference type="InterPro" id="IPR021190">
    <property type="entry name" value="Pept_M10A"/>
</dbReference>
<dbReference type="InterPro" id="IPR001818">
    <property type="entry name" value="Pept_M10_metallopeptidase"/>
</dbReference>
<dbReference type="GO" id="GO:0008270">
    <property type="term" value="F:zinc ion binding"/>
    <property type="evidence" value="ECO:0007669"/>
    <property type="project" value="InterPro"/>
</dbReference>
<sequence>MSSLLLSLLQLIFLQKLSSLPFDGTRMSSTICEFLLLEKVAHHGRLQGKIIHYRIAQYSRKELHQNMDEVKFKEYIDSALRKAVKLWEDVIDVRFVEMPYTKANIEVLFATFHHGDKYPFDGEGNELAHTFYPDNLMWHGQIHIDDSEPWGPNGRNLDWVMAHEIGHALGLVHGDDESLMTSHYQGFQETTPKLHPCDVAAIQSLYGSCKKKNH</sequence>
<feature type="domain" description="Peptidase metallopeptidase" evidence="9">
    <location>
        <begin position="37"/>
        <end position="208"/>
    </location>
</feature>
<feature type="binding site" evidence="7">
    <location>
        <position position="167"/>
    </location>
    <ligand>
        <name>Zn(2+)</name>
        <dbReference type="ChEBI" id="CHEBI:29105"/>
        <label>2</label>
        <note>catalytic</note>
    </ligand>
</feature>
<feature type="binding site" evidence="7">
    <location>
        <position position="122"/>
    </location>
    <ligand>
        <name>Ca(2+)</name>
        <dbReference type="ChEBI" id="CHEBI:29108"/>
        <label>3</label>
    </ligand>
</feature>
<dbReference type="Gene3D" id="3.40.390.10">
    <property type="entry name" value="Collagenase (Catalytic Domain)"/>
    <property type="match status" value="1"/>
</dbReference>
<feature type="binding site" evidence="7">
    <location>
        <position position="129"/>
    </location>
    <ligand>
        <name>Zn(2+)</name>
        <dbReference type="ChEBI" id="CHEBI:29105"/>
        <label>1</label>
    </ligand>
</feature>
<dbReference type="CDD" id="cd04278">
    <property type="entry name" value="ZnMc_MMP"/>
    <property type="match status" value="1"/>
</dbReference>
<dbReference type="Proteomes" id="UP000242913">
    <property type="component" value="Unassembled WGS sequence"/>
</dbReference>
<feature type="chain" id="PRO_5012714753" evidence="8">
    <location>
        <begin position="20"/>
        <end position="214"/>
    </location>
</feature>
<dbReference type="GO" id="GO:0006508">
    <property type="term" value="P:proteolysis"/>
    <property type="evidence" value="ECO:0007669"/>
    <property type="project" value="UniProtKB-KW"/>
</dbReference>
<keyword evidence="2" id="KW-0645">Protease</keyword>
<keyword evidence="11" id="KW-1185">Reference proteome</keyword>
<dbReference type="PANTHER" id="PTHR10201:SF309">
    <property type="entry name" value="PEPTIDASE METALLOPEPTIDASE DOMAIN-CONTAINING PROTEIN"/>
    <property type="match status" value="1"/>
</dbReference>
<dbReference type="GO" id="GO:0031012">
    <property type="term" value="C:extracellular matrix"/>
    <property type="evidence" value="ECO:0007669"/>
    <property type="project" value="InterPro"/>
</dbReference>
<evidence type="ECO:0000259" key="9">
    <source>
        <dbReference type="SMART" id="SM00235"/>
    </source>
</evidence>
<keyword evidence="7" id="KW-0106">Calcium</keyword>
<dbReference type="InterPro" id="IPR024079">
    <property type="entry name" value="MetalloPept_cat_dom_sf"/>
</dbReference>
<evidence type="ECO:0000256" key="1">
    <source>
        <dbReference type="ARBA" id="ARBA00010370"/>
    </source>
</evidence>
<dbReference type="Pfam" id="PF00413">
    <property type="entry name" value="Peptidase_M10"/>
    <property type="match status" value="1"/>
</dbReference>
<feature type="active site" evidence="6">
    <location>
        <position position="164"/>
    </location>
</feature>
<feature type="binding site" evidence="7">
    <location>
        <position position="143"/>
    </location>
    <ligand>
        <name>Zn(2+)</name>
        <dbReference type="ChEBI" id="CHEBI:29105"/>
        <label>1</label>
    </ligand>
</feature>
<comment type="similarity">
    <text evidence="1">Belongs to the peptidase M10A family.</text>
</comment>
<evidence type="ECO:0000256" key="6">
    <source>
        <dbReference type="PIRSR" id="PIRSR621190-1"/>
    </source>
</evidence>
<dbReference type="EMBL" id="KZ269983">
    <property type="protein sequence ID" value="OZC10929.1"/>
    <property type="molecule type" value="Genomic_DNA"/>
</dbReference>
<feature type="binding site" evidence="7">
    <location>
        <position position="173"/>
    </location>
    <ligand>
        <name>Zn(2+)</name>
        <dbReference type="ChEBI" id="CHEBI:29105"/>
        <label>2</label>
        <note>catalytic</note>
    </ligand>
</feature>
<comment type="cofactor">
    <cofactor evidence="7">
        <name>Zn(2+)</name>
        <dbReference type="ChEBI" id="CHEBI:29105"/>
    </cofactor>
    <text evidence="7">Binds 2 Zn(2+) ions per subunit.</text>
</comment>
<feature type="binding site" evidence="7">
    <location>
        <position position="146"/>
    </location>
    <ligand>
        <name>Ca(2+)</name>
        <dbReference type="ChEBI" id="CHEBI:29108"/>
        <label>1</label>
    </ligand>
</feature>
<keyword evidence="4" id="KW-0378">Hydrolase</keyword>
<name>A0A238C0D9_9BILA</name>
<accession>A0A238C0D9</accession>
<dbReference type="GO" id="GO:0030198">
    <property type="term" value="P:extracellular matrix organization"/>
    <property type="evidence" value="ECO:0007669"/>
    <property type="project" value="TreeGrafter"/>
</dbReference>
<feature type="binding site" evidence="7">
    <location>
        <position position="114"/>
    </location>
    <ligand>
        <name>Zn(2+)</name>
        <dbReference type="ChEBI" id="CHEBI:29105"/>
        <label>1</label>
    </ligand>
</feature>
<dbReference type="SUPFAM" id="SSF55486">
    <property type="entry name" value="Metalloproteases ('zincins'), catalytic domain"/>
    <property type="match status" value="1"/>
</dbReference>